<comment type="caution">
    <text evidence="10">The sequence shown here is derived from an EMBL/GenBank/DDBJ whole genome shotgun (WGS) entry which is preliminary data.</text>
</comment>
<evidence type="ECO:0000313" key="11">
    <source>
        <dbReference type="Proteomes" id="UP000722485"/>
    </source>
</evidence>
<dbReference type="InterPro" id="IPR008753">
    <property type="entry name" value="Peptidase_M13_N"/>
</dbReference>
<gene>
    <name evidence="10" type="ORF">G7Z17_g11618</name>
</gene>
<accession>A0A9P5GZ81</accession>
<dbReference type="InterPro" id="IPR042089">
    <property type="entry name" value="Peptidase_M13_dom_2"/>
</dbReference>
<comment type="similarity">
    <text evidence="2">Belongs to the peptidase M13 family.</text>
</comment>
<keyword evidence="6" id="KW-0862">Zinc</keyword>
<dbReference type="InterPro" id="IPR024079">
    <property type="entry name" value="MetalloPept_cat_dom_sf"/>
</dbReference>
<evidence type="ECO:0000256" key="5">
    <source>
        <dbReference type="ARBA" id="ARBA00022801"/>
    </source>
</evidence>
<dbReference type="PANTHER" id="PTHR11733:SF167">
    <property type="entry name" value="FI17812P1-RELATED"/>
    <property type="match status" value="1"/>
</dbReference>
<evidence type="ECO:0008006" key="12">
    <source>
        <dbReference type="Google" id="ProtNLM"/>
    </source>
</evidence>
<dbReference type="EMBL" id="JAANBB010000451">
    <property type="protein sequence ID" value="KAF7542383.1"/>
    <property type="molecule type" value="Genomic_DNA"/>
</dbReference>
<dbReference type="SUPFAM" id="SSF55486">
    <property type="entry name" value="Metalloproteases ('zincins'), catalytic domain"/>
    <property type="match status" value="1"/>
</dbReference>
<protein>
    <recommendedName>
        <fullName evidence="12">Endothelin-converting enzyme 1</fullName>
    </recommendedName>
</protein>
<keyword evidence="4" id="KW-0479">Metal-binding</keyword>
<evidence type="ECO:0000256" key="1">
    <source>
        <dbReference type="ARBA" id="ARBA00001947"/>
    </source>
</evidence>
<dbReference type="InterPro" id="IPR000718">
    <property type="entry name" value="Peptidase_M13"/>
</dbReference>
<evidence type="ECO:0000313" key="10">
    <source>
        <dbReference type="EMBL" id="KAF7542383.1"/>
    </source>
</evidence>
<keyword evidence="11" id="KW-1185">Reference proteome</keyword>
<dbReference type="GO" id="GO:0005886">
    <property type="term" value="C:plasma membrane"/>
    <property type="evidence" value="ECO:0007669"/>
    <property type="project" value="TreeGrafter"/>
</dbReference>
<dbReference type="Gene3D" id="3.40.390.10">
    <property type="entry name" value="Collagenase (Catalytic Domain)"/>
    <property type="match status" value="1"/>
</dbReference>
<reference evidence="10" key="1">
    <citation type="submission" date="2020-03" db="EMBL/GenBank/DDBJ databases">
        <title>Draft Genome Sequence of Cylindrodendrum hubeiense.</title>
        <authorList>
            <person name="Buettner E."/>
            <person name="Kellner H."/>
        </authorList>
    </citation>
    <scope>NUCLEOTIDE SEQUENCE</scope>
    <source>
        <strain evidence="10">IHI 201604</strain>
    </source>
</reference>
<dbReference type="OrthoDB" id="6475849at2759"/>
<dbReference type="PROSITE" id="PS51885">
    <property type="entry name" value="NEPRILYSIN"/>
    <property type="match status" value="1"/>
</dbReference>
<name>A0A9P5GZ81_9HYPO</name>
<comment type="cofactor">
    <cofactor evidence="1">
        <name>Zn(2+)</name>
        <dbReference type="ChEBI" id="CHEBI:29105"/>
    </cofactor>
</comment>
<dbReference type="AlphaFoldDB" id="A0A9P5GZ81"/>
<dbReference type="GO" id="GO:0046872">
    <property type="term" value="F:metal ion binding"/>
    <property type="evidence" value="ECO:0007669"/>
    <property type="project" value="UniProtKB-KW"/>
</dbReference>
<dbReference type="Proteomes" id="UP000722485">
    <property type="component" value="Unassembled WGS sequence"/>
</dbReference>
<evidence type="ECO:0000256" key="2">
    <source>
        <dbReference type="ARBA" id="ARBA00007357"/>
    </source>
</evidence>
<dbReference type="CDD" id="cd08662">
    <property type="entry name" value="M13"/>
    <property type="match status" value="1"/>
</dbReference>
<dbReference type="InterPro" id="IPR018497">
    <property type="entry name" value="Peptidase_M13_C"/>
</dbReference>
<dbReference type="GO" id="GO:0016485">
    <property type="term" value="P:protein processing"/>
    <property type="evidence" value="ECO:0007669"/>
    <property type="project" value="TreeGrafter"/>
</dbReference>
<keyword evidence="3" id="KW-0645">Protease</keyword>
<proteinExistence type="inferred from homology"/>
<evidence type="ECO:0000256" key="7">
    <source>
        <dbReference type="ARBA" id="ARBA00023049"/>
    </source>
</evidence>
<feature type="domain" description="Peptidase M13 N-terminal" evidence="9">
    <location>
        <begin position="40"/>
        <end position="451"/>
    </location>
</feature>
<keyword evidence="7" id="KW-0482">Metalloprotease</keyword>
<dbReference type="Pfam" id="PF05649">
    <property type="entry name" value="Peptidase_M13_N"/>
    <property type="match status" value="1"/>
</dbReference>
<dbReference type="Gene3D" id="1.10.1380.10">
    <property type="entry name" value="Neutral endopeptidase , domain2"/>
    <property type="match status" value="1"/>
</dbReference>
<evidence type="ECO:0000256" key="6">
    <source>
        <dbReference type="ARBA" id="ARBA00022833"/>
    </source>
</evidence>
<evidence type="ECO:0000259" key="8">
    <source>
        <dbReference type="Pfam" id="PF01431"/>
    </source>
</evidence>
<dbReference type="Pfam" id="PF01431">
    <property type="entry name" value="Peptidase_M13"/>
    <property type="match status" value="1"/>
</dbReference>
<evidence type="ECO:0000256" key="3">
    <source>
        <dbReference type="ARBA" id="ARBA00022670"/>
    </source>
</evidence>
<sequence length="716" mass="79812">MAPQNAYDPRPTDLCTTPACIHLASEILSNLATNYTEIDPCTDFDQLVCGNWAAENDVPAGQNSNNVLGALDERVKNALKQILEGPYPSGSDAGWITVDLTEDEAKADKETFAKIQEAYDVCMNYSALEEQGLKYLAAFVDKIVEAFPVTAESNSPERQTYDHATAMGKTLTIFESLGFETTQKIEQVQDQHQPNNTILSITQPPGIYIPAEEDTSEYLELAATLIAAVHPAKITTKKASALMTQVLELQRNVREALAAGAEEVAGYDPEAASPKASLAEIQKLAPQLNYKYVVGQLANEGYVAKKVTFAGSSYYKSLSQIISKTPSEVIQTFFIWQAITSLSPYIESEEMEAYTNFIQRQIGQDTESPMPRWKRCVTYLSDDDFGLTWILSRFFLDKNYSPESKKLTSQIVDTLKDAFLERLETREWASDEVKKASAEKVRAILPKIALPSYPDLTDPILLKEYYADADITLSHVDNALAIRKVNVGNRWATLGKPFDRAQFKFSTVTTNAYYLPQSNAIELEAGFQQFPIYDVDFPSYILYGGMGSVVGHEITHGFDNSGRLFDLTGNLTTWWDKDTIKAFNKKATCFIEQYEKFTIMAPDGTQAHVNGEQTLGENIADAGGVVSSFEAWKKWESKKGKAKNLPGLDKFTHEQLFFLKWGQTWCQNIKPADALGLLSTDTHSPNDARIKLTLSNSAEFNKAFKCPKKEPVCELW</sequence>
<dbReference type="PANTHER" id="PTHR11733">
    <property type="entry name" value="ZINC METALLOPROTEASE FAMILY M13 NEPRILYSIN-RELATED"/>
    <property type="match status" value="1"/>
</dbReference>
<dbReference type="PRINTS" id="PR00786">
    <property type="entry name" value="NEPRILYSIN"/>
</dbReference>
<evidence type="ECO:0000259" key="9">
    <source>
        <dbReference type="Pfam" id="PF05649"/>
    </source>
</evidence>
<feature type="domain" description="Peptidase M13 C-terminal" evidence="8">
    <location>
        <begin position="511"/>
        <end position="711"/>
    </location>
</feature>
<organism evidence="10 11">
    <name type="scientific">Cylindrodendrum hubeiense</name>
    <dbReference type="NCBI Taxonomy" id="595255"/>
    <lineage>
        <taxon>Eukaryota</taxon>
        <taxon>Fungi</taxon>
        <taxon>Dikarya</taxon>
        <taxon>Ascomycota</taxon>
        <taxon>Pezizomycotina</taxon>
        <taxon>Sordariomycetes</taxon>
        <taxon>Hypocreomycetidae</taxon>
        <taxon>Hypocreales</taxon>
        <taxon>Nectriaceae</taxon>
        <taxon>Cylindrodendrum</taxon>
    </lineage>
</organism>
<keyword evidence="5" id="KW-0378">Hydrolase</keyword>
<dbReference type="GO" id="GO:0004222">
    <property type="term" value="F:metalloendopeptidase activity"/>
    <property type="evidence" value="ECO:0007669"/>
    <property type="project" value="InterPro"/>
</dbReference>
<evidence type="ECO:0000256" key="4">
    <source>
        <dbReference type="ARBA" id="ARBA00022723"/>
    </source>
</evidence>